<evidence type="ECO:0000313" key="2">
    <source>
        <dbReference type="Proteomes" id="UP000824782"/>
    </source>
</evidence>
<comment type="caution">
    <text evidence="1">The sequence shown here is derived from an EMBL/GenBank/DDBJ whole genome shotgun (WGS) entry which is preliminary data.</text>
</comment>
<reference evidence="1" key="1">
    <citation type="thesis" date="2020" institute="ProQuest LLC" country="789 East Eisenhower Parkway, Ann Arbor, MI, USA">
        <title>Comparative Genomics and Chromosome Evolution.</title>
        <authorList>
            <person name="Mudd A.B."/>
        </authorList>
    </citation>
    <scope>NUCLEOTIDE SEQUENCE</scope>
    <source>
        <strain evidence="1">237g6f4</strain>
        <tissue evidence="1">Blood</tissue>
    </source>
</reference>
<keyword evidence="2" id="KW-1185">Reference proteome</keyword>
<gene>
    <name evidence="1" type="ORF">GDO81_016714</name>
</gene>
<dbReference type="Proteomes" id="UP000824782">
    <property type="component" value="Unassembled WGS sequence"/>
</dbReference>
<dbReference type="AlphaFoldDB" id="A0AAV7A901"/>
<protein>
    <submittedName>
        <fullName evidence="1">Uncharacterized protein</fullName>
    </submittedName>
</protein>
<evidence type="ECO:0000313" key="1">
    <source>
        <dbReference type="EMBL" id="KAG8557722.1"/>
    </source>
</evidence>
<organism evidence="1 2">
    <name type="scientific">Engystomops pustulosus</name>
    <name type="common">Tungara frog</name>
    <name type="synonym">Physalaemus pustulosus</name>
    <dbReference type="NCBI Taxonomy" id="76066"/>
    <lineage>
        <taxon>Eukaryota</taxon>
        <taxon>Metazoa</taxon>
        <taxon>Chordata</taxon>
        <taxon>Craniata</taxon>
        <taxon>Vertebrata</taxon>
        <taxon>Euteleostomi</taxon>
        <taxon>Amphibia</taxon>
        <taxon>Batrachia</taxon>
        <taxon>Anura</taxon>
        <taxon>Neobatrachia</taxon>
        <taxon>Hyloidea</taxon>
        <taxon>Leptodactylidae</taxon>
        <taxon>Leiuperinae</taxon>
        <taxon>Engystomops</taxon>
    </lineage>
</organism>
<dbReference type="EMBL" id="WNYA01000008">
    <property type="protein sequence ID" value="KAG8557722.1"/>
    <property type="molecule type" value="Genomic_DNA"/>
</dbReference>
<name>A0AAV7A901_ENGPU</name>
<proteinExistence type="predicted"/>
<sequence length="184" mass="20551">MTLKGFQCFLNQVSDVFPFLLAVVNAVSGVDVHVFEDVENRENLSVVRHESFSHHLGRDDQVLEDFQGGAYHLSIADIQSIFYGYNELRDDGKNLGSSVLQHVVDSLTCEKFVGMCRLTKAVKEKRQVVVIIQLLNLHLPGYFVSFGIMLKGNREVSSLVKLTESGGLCRSLFVSSCCRGAFHH</sequence>
<accession>A0AAV7A901</accession>